<dbReference type="GO" id="GO:0004553">
    <property type="term" value="F:hydrolase activity, hydrolyzing O-glycosyl compounds"/>
    <property type="evidence" value="ECO:0007669"/>
    <property type="project" value="InterPro"/>
</dbReference>
<gene>
    <name evidence="2" type="ORF">SCHCODRAFT_73780</name>
</gene>
<accession>D8PL63</accession>
<evidence type="ECO:0000259" key="1">
    <source>
        <dbReference type="PROSITE" id="PS51762"/>
    </source>
</evidence>
<dbReference type="eggNOG" id="ENOG502QUM3">
    <property type="taxonomic scope" value="Eukaryota"/>
</dbReference>
<feature type="domain" description="GH16" evidence="1">
    <location>
        <begin position="1"/>
        <end position="262"/>
    </location>
</feature>
<dbReference type="HOGENOM" id="CLU_016972_0_0_1"/>
<dbReference type="GeneID" id="9597677"/>
<evidence type="ECO:0000313" key="2">
    <source>
        <dbReference type="EMBL" id="EFJ04051.1"/>
    </source>
</evidence>
<dbReference type="CDD" id="cd02181">
    <property type="entry name" value="GH16_fungal_Lam16A_glucanase"/>
    <property type="match status" value="1"/>
</dbReference>
<keyword evidence="2" id="KW-0378">Hydrolase</keyword>
<evidence type="ECO:0000313" key="3">
    <source>
        <dbReference type="Proteomes" id="UP000007431"/>
    </source>
</evidence>
<dbReference type="InterPro" id="IPR050546">
    <property type="entry name" value="Glycosyl_Hydrlase_16"/>
</dbReference>
<reference evidence="2 3" key="1">
    <citation type="journal article" date="2010" name="Nat. Biotechnol.">
        <title>Genome sequence of the model mushroom Schizophyllum commune.</title>
        <authorList>
            <person name="Ohm R.A."/>
            <person name="de Jong J.F."/>
            <person name="Lugones L.G."/>
            <person name="Aerts A."/>
            <person name="Kothe E."/>
            <person name="Stajich J.E."/>
            <person name="de Vries R.P."/>
            <person name="Record E."/>
            <person name="Levasseur A."/>
            <person name="Baker S.E."/>
            <person name="Bartholomew K.A."/>
            <person name="Coutinho P.M."/>
            <person name="Erdmann S."/>
            <person name="Fowler T.J."/>
            <person name="Gathman A.C."/>
            <person name="Lombard V."/>
            <person name="Henrissat B."/>
            <person name="Knabe N."/>
            <person name="Kuees U."/>
            <person name="Lilly W.W."/>
            <person name="Lindquist E."/>
            <person name="Lucas S."/>
            <person name="Magnuson J.K."/>
            <person name="Piumi F."/>
            <person name="Raudaskoski M."/>
            <person name="Salamov A."/>
            <person name="Schmutz J."/>
            <person name="Schwarze F.W.M.R."/>
            <person name="vanKuyk P.A."/>
            <person name="Horton J.S."/>
            <person name="Grigoriev I.V."/>
            <person name="Woesten H.A.B."/>
        </authorList>
    </citation>
    <scope>NUCLEOTIDE SEQUENCE [LARGE SCALE GENOMIC DNA]</scope>
    <source>
        <strain evidence="3">H4-8 / FGSC 9210</strain>
    </source>
</reference>
<organism evidence="3">
    <name type="scientific">Schizophyllum commune (strain H4-8 / FGSC 9210)</name>
    <name type="common">Split gill fungus</name>
    <dbReference type="NCBI Taxonomy" id="578458"/>
    <lineage>
        <taxon>Eukaryota</taxon>
        <taxon>Fungi</taxon>
        <taxon>Dikarya</taxon>
        <taxon>Basidiomycota</taxon>
        <taxon>Agaricomycotina</taxon>
        <taxon>Agaricomycetes</taxon>
        <taxon>Agaricomycetidae</taxon>
        <taxon>Agaricales</taxon>
        <taxon>Schizophyllaceae</taxon>
        <taxon>Schizophyllum</taxon>
    </lineage>
</organism>
<dbReference type="InterPro" id="IPR013320">
    <property type="entry name" value="ConA-like_dom_sf"/>
</dbReference>
<dbReference type="GO" id="GO:0009251">
    <property type="term" value="P:glucan catabolic process"/>
    <property type="evidence" value="ECO:0007669"/>
    <property type="project" value="TreeGrafter"/>
</dbReference>
<dbReference type="PANTHER" id="PTHR10963">
    <property type="entry name" value="GLYCOSYL HYDROLASE-RELATED"/>
    <property type="match status" value="1"/>
</dbReference>
<dbReference type="VEuPathDB" id="FungiDB:SCHCODRAFT_073780"/>
<dbReference type="Proteomes" id="UP000007431">
    <property type="component" value="Unassembled WGS sequence"/>
</dbReference>
<dbReference type="InterPro" id="IPR000757">
    <property type="entry name" value="Beta-glucanase-like"/>
</dbReference>
<dbReference type="PANTHER" id="PTHR10963:SF24">
    <property type="entry name" value="GLYCOSIDASE C21B10.07-RELATED"/>
    <property type="match status" value="1"/>
</dbReference>
<dbReference type="InParanoid" id="D8PL63"/>
<dbReference type="AlphaFoldDB" id="D8PL63"/>
<proteinExistence type="predicted"/>
<dbReference type="Gene3D" id="2.60.120.200">
    <property type="match status" value="1"/>
</dbReference>
<keyword evidence="3" id="KW-1185">Reference proteome</keyword>
<name>D8PL63_SCHCM</name>
<dbReference type="RefSeq" id="XP_003038953.1">
    <property type="nucleotide sequence ID" value="XM_003038907.1"/>
</dbReference>
<protein>
    <submittedName>
        <fullName evidence="2">Glycoside hydrolase family 16 protein</fullName>
    </submittedName>
</protein>
<dbReference type="Pfam" id="PF26113">
    <property type="entry name" value="GH16_XgeA"/>
    <property type="match status" value="1"/>
</dbReference>
<dbReference type="PROSITE" id="PS51762">
    <property type="entry name" value="GH16_2"/>
    <property type="match status" value="1"/>
</dbReference>
<dbReference type="OrthoDB" id="192832at2759"/>
<dbReference type="OMA" id="WENSGMS"/>
<dbReference type="KEGG" id="scm:SCHCO_073780"/>
<dbReference type="EMBL" id="GL377302">
    <property type="protein sequence ID" value="EFJ04051.1"/>
    <property type="molecule type" value="Genomic_DNA"/>
</dbReference>
<dbReference type="SUPFAM" id="SSF49899">
    <property type="entry name" value="Concanavalin A-like lectins/glucanases"/>
    <property type="match status" value="1"/>
</dbReference>
<sequence length="262" mass="28297">MVNYQTKENAQAKNLAYVQDDGTFVMKVDDSTWLASGGYRDSVRISSQKSYNQGLFIADIYAMPHGCSLWPAWWSVGPNWPNGGEIDILEGVHDQTTNQYTLHTADGCTTSSANLKVAAALSTTQCASSGADNTGCAYIDSDATTYGAGFNLIGGGVYAHLWDSDGIKVWHFPRTAIPEDITNKAPNPDSWGTPAAFWSSSSCDVTNHFYDHTLTFDITLCGDWAGATYSSAGCPGTCADRVADPTNFSTAKWKVNYVAVYQ</sequence>